<dbReference type="Gene3D" id="2.150.10.10">
    <property type="entry name" value="Serralysin-like metalloprotease, C-terminal"/>
    <property type="match status" value="6"/>
</dbReference>
<dbReference type="Gene3D" id="2.60.40.2030">
    <property type="match status" value="2"/>
</dbReference>
<reference evidence="8 9" key="1">
    <citation type="submission" date="2017-06" db="EMBL/GenBank/DDBJ databases">
        <title>Genome sequencing of cyanobaciteial culture collection at National Institute for Environmental Studies (NIES).</title>
        <authorList>
            <person name="Hirose Y."/>
            <person name="Shimura Y."/>
            <person name="Fujisawa T."/>
            <person name="Nakamura Y."/>
            <person name="Kawachi M."/>
        </authorList>
    </citation>
    <scope>NUCLEOTIDE SEQUENCE [LARGE SCALE GENOMIC DNA]</scope>
    <source>
        <strain evidence="8 9">NIES-267</strain>
    </source>
</reference>
<keyword evidence="4" id="KW-0677">Repeat</keyword>
<dbReference type="Gene3D" id="2.40.10.10">
    <property type="entry name" value="Trypsin-like serine proteases"/>
    <property type="match status" value="2"/>
</dbReference>
<evidence type="ECO:0000256" key="1">
    <source>
        <dbReference type="ARBA" id="ARBA00004613"/>
    </source>
</evidence>
<dbReference type="SUPFAM" id="SSF53300">
    <property type="entry name" value="vWA-like"/>
    <property type="match status" value="1"/>
</dbReference>
<dbReference type="SMART" id="SM00237">
    <property type="entry name" value="Calx_beta"/>
    <property type="match status" value="2"/>
</dbReference>
<evidence type="ECO:0000256" key="4">
    <source>
        <dbReference type="ARBA" id="ARBA00022737"/>
    </source>
</evidence>
<accession>A0A1Z4LJH0</accession>
<evidence type="ECO:0000313" key="8">
    <source>
        <dbReference type="EMBL" id="BAY81376.1"/>
    </source>
</evidence>
<evidence type="ECO:0000256" key="5">
    <source>
        <dbReference type="ARBA" id="ARBA00022837"/>
    </source>
</evidence>
<dbReference type="GO" id="GO:0005576">
    <property type="term" value="C:extracellular region"/>
    <property type="evidence" value="ECO:0007669"/>
    <property type="project" value="UniProtKB-SubCell"/>
</dbReference>
<proteinExistence type="predicted"/>
<dbReference type="SMART" id="SM00327">
    <property type="entry name" value="VWA"/>
    <property type="match status" value="1"/>
</dbReference>
<comment type="subcellular location">
    <subcellularLocation>
        <location evidence="1">Secreted</location>
    </subcellularLocation>
</comment>
<dbReference type="Pfam" id="PF03160">
    <property type="entry name" value="Calx-beta"/>
    <property type="match status" value="2"/>
</dbReference>
<dbReference type="InterPro" id="IPR002035">
    <property type="entry name" value="VWF_A"/>
</dbReference>
<dbReference type="GO" id="GO:0007154">
    <property type="term" value="P:cell communication"/>
    <property type="evidence" value="ECO:0007669"/>
    <property type="project" value="InterPro"/>
</dbReference>
<keyword evidence="5" id="KW-0106">Calcium</keyword>
<evidence type="ECO:0000256" key="3">
    <source>
        <dbReference type="ARBA" id="ARBA00022729"/>
    </source>
</evidence>
<dbReference type="Gene3D" id="3.40.50.410">
    <property type="entry name" value="von Willebrand factor, type A domain"/>
    <property type="match status" value="1"/>
</dbReference>
<dbReference type="PROSITE" id="PS50234">
    <property type="entry name" value="VWFA"/>
    <property type="match status" value="1"/>
</dbReference>
<dbReference type="Pfam" id="PF00353">
    <property type="entry name" value="HemolysinCabind"/>
    <property type="match status" value="8"/>
</dbReference>
<dbReference type="InterPro" id="IPR018511">
    <property type="entry name" value="Hemolysin-typ_Ca-bd_CS"/>
</dbReference>
<dbReference type="InterPro" id="IPR011049">
    <property type="entry name" value="Serralysin-like_metalloprot_C"/>
</dbReference>
<organism evidence="8 9">
    <name type="scientific">Calothrix parasitica NIES-267</name>
    <dbReference type="NCBI Taxonomy" id="1973488"/>
    <lineage>
        <taxon>Bacteria</taxon>
        <taxon>Bacillati</taxon>
        <taxon>Cyanobacteriota</taxon>
        <taxon>Cyanophyceae</taxon>
        <taxon>Nostocales</taxon>
        <taxon>Calotrichaceae</taxon>
        <taxon>Calothrix</taxon>
    </lineage>
</organism>
<gene>
    <name evidence="8" type="ORF">NIES267_08520</name>
</gene>
<keyword evidence="3" id="KW-0732">Signal</keyword>
<dbReference type="InterPro" id="IPR001343">
    <property type="entry name" value="Hemolysn_Ca-bd"/>
</dbReference>
<keyword evidence="2" id="KW-0964">Secreted</keyword>
<dbReference type="PANTHER" id="PTHR38340">
    <property type="entry name" value="S-LAYER PROTEIN"/>
    <property type="match status" value="1"/>
</dbReference>
<evidence type="ECO:0000259" key="7">
    <source>
        <dbReference type="PROSITE" id="PS50234"/>
    </source>
</evidence>
<dbReference type="InterPro" id="IPR036465">
    <property type="entry name" value="vWFA_dom_sf"/>
</dbReference>
<dbReference type="SUPFAM" id="SSF141072">
    <property type="entry name" value="CalX-like"/>
    <property type="match status" value="2"/>
</dbReference>
<dbReference type="GO" id="GO:0016020">
    <property type="term" value="C:membrane"/>
    <property type="evidence" value="ECO:0007669"/>
    <property type="project" value="InterPro"/>
</dbReference>
<dbReference type="CDD" id="cd00198">
    <property type="entry name" value="vWFA"/>
    <property type="match status" value="1"/>
</dbReference>
<dbReference type="SUPFAM" id="SSF50494">
    <property type="entry name" value="Trypsin-like serine proteases"/>
    <property type="match status" value="1"/>
</dbReference>
<dbReference type="InterPro" id="IPR043504">
    <property type="entry name" value="Peptidase_S1_PA_chymotrypsin"/>
</dbReference>
<name>A0A1Z4LJH0_9CYAN</name>
<dbReference type="InterPro" id="IPR003644">
    <property type="entry name" value="Calx_beta"/>
</dbReference>
<dbReference type="SUPFAM" id="SSF51120">
    <property type="entry name" value="beta-Roll"/>
    <property type="match status" value="5"/>
</dbReference>
<dbReference type="OrthoDB" id="423639at2"/>
<dbReference type="Pfam" id="PF13519">
    <property type="entry name" value="VWA_2"/>
    <property type="match status" value="1"/>
</dbReference>
<protein>
    <recommendedName>
        <fullName evidence="7">VWFA domain-containing protein</fullName>
    </recommendedName>
</protein>
<dbReference type="PROSITE" id="PS00330">
    <property type="entry name" value="HEMOLYSIN_CALCIUM"/>
    <property type="match status" value="6"/>
</dbReference>
<dbReference type="InterPro" id="IPR009003">
    <property type="entry name" value="Peptidase_S1_PA"/>
</dbReference>
<keyword evidence="9" id="KW-1185">Reference proteome</keyword>
<dbReference type="EMBL" id="AP018227">
    <property type="protein sequence ID" value="BAY81376.1"/>
    <property type="molecule type" value="Genomic_DNA"/>
</dbReference>
<evidence type="ECO:0000256" key="6">
    <source>
        <dbReference type="SAM" id="MobiDB-lite"/>
    </source>
</evidence>
<feature type="domain" description="VWFA" evidence="7">
    <location>
        <begin position="489"/>
        <end position="681"/>
    </location>
</feature>
<dbReference type="Proteomes" id="UP000218418">
    <property type="component" value="Chromosome"/>
</dbReference>
<dbReference type="InterPro" id="IPR050557">
    <property type="entry name" value="RTX_toxin/Mannuronan_C5-epim"/>
</dbReference>
<dbReference type="PANTHER" id="PTHR38340:SF1">
    <property type="entry name" value="S-LAYER PROTEIN"/>
    <property type="match status" value="1"/>
</dbReference>
<evidence type="ECO:0000313" key="9">
    <source>
        <dbReference type="Proteomes" id="UP000218418"/>
    </source>
</evidence>
<dbReference type="InterPro" id="IPR038081">
    <property type="entry name" value="CalX-like_sf"/>
</dbReference>
<evidence type="ECO:0000256" key="2">
    <source>
        <dbReference type="ARBA" id="ARBA00022525"/>
    </source>
</evidence>
<feature type="region of interest" description="Disordered" evidence="6">
    <location>
        <begin position="1351"/>
        <end position="1389"/>
    </location>
</feature>
<dbReference type="PRINTS" id="PR00313">
    <property type="entry name" value="CABNDNGRPT"/>
</dbReference>
<sequence length="1615" mass="170469">MSIVGTDNRNIVTNFNSDPFDSVVAIDTIHTWNGRRRTGRGSGIVIGPNHVFTAGHVVSFSTDDDYAPVQGARLTLGNNVPSLPSRTRNTITPINFNASANNFSFPATSYDGGGGGDDLALVTSANQSFSLSQQIGLVAFVNPEDSKGLSVTTAGYPALVENINLQKSNNAQFLIRDANGNPSSNTNYAGGAFRTDALVMFTGTGTIDGTKSDGTFSLSPEIDIEAGQSGSGYWTVLDGDTKPRVLGVVSYQINTIRAFGIDVLYPGDNFGALITTDVYDNIVATMEAASPNGNELPENAIIGSDNTSIFSQKDGNSVGNSGNDYIHGSYRKERIIGNSGNDRLFGGGADDRLEGGDGVDQALFSDEFANYKYTITDPSNPAFEFLYKEGTPDETTDKTKDIEFGVFEFEDTDRDGIDDDDKLFYVPLQVDPEEEKKIKDGAIITPEQDIFNKDDKKIGTITVESPAWMFDGDVRYTLNIGSEQASLYNFIYIIDTSSSMGINDNPDNPDSKTRLAQAQAAYKTLTESLIDSGVAENSKFAVVPFNSSASLITPPNGSSAITTIDNLSDGGLTNFYSALEFAQNFFDTSFAYGQATNIAYFLSDGEKTTGPDFSYSAEELQKLAEVRAFGIGSANLGELEIIDSDNPVLLSDPADLETEFKTSNVDKDNIKHIEVWINNKLDHKIDPDDLEENALGLQYKGTLGTTKNPDGTINKLEVTRTAENEISFDIVYKDGTPATSLEYKITTGQEQVTQQTNDGEKEVNIFGVNQADFTGSSEEQSAKQEIIGNDLDNTIRVQNNENTIFGNGGNDRFIVSGGENLIDGGEGIDTVEINQTRTQAGDVSKRGNTVNIGTDNTLLNVEFIQFSDVRVAVDTLAVTPTISLANQGILIAESNTGSTTATFTVNLSSTTTEDVVIDFTTRSNDAEAGTDFTENTGQLTIAAGQTSGDITLEILDDTNVEGDETLFLDLSVVSGGTFANGAMTETAGVKILDDDSVIGISLAGDDTTVIEGNSGAASTLTLNLNRFGGLLGSDTVTVEIVAAGDNPAQASDFVNGFSSQQVTFAPDEDTKTIDIAINPDQQIEGDETFGIRLTSVSGSALVPSEELIFTILDDDEQQQPVNEINGTSAKNNIQGTSGNDIISTGSNKDTLDGGLGKDTLIGGTEDDTYIVDSLEDTIIENESEGFDLVKSSIDYSLENIAHVEDITLTGTAISATGNSLDNYLVGNELDNVLNGGEGDDNLYGLEGNDTLDGGTGNDILRGGTGDDTYIIDSTSDTIIEDGGIDTVQASINYSIASLSKIEDLTLIGNAISGTGNSRSNEITGNDLDNILNGGERNDTLNGGAGNDTLEGGIGNDILNGDAGDDTLEGGEGKDTLEGGTGNNTLIGGTEDDTYIVDSANDIIIENTSGGFDIVKASINYSIDGFANVEHLELTGSAVIGTGNSLDNYVDGNSLDNLLNGQEGDDDIWGLLGNDILNGGTGDDTLTGHQGNDTLVGGMGDDELIGGIGADVFVFNNPNEGIDKITVFSVADDTIHVSAAGFGGGLTAGDTILEDQILIGSGLDTANNANQRFIYNTVSGSLYFDADGNQTGFDAVQIATLSNDPTISASDIFVTV</sequence>
<dbReference type="GO" id="GO:0005509">
    <property type="term" value="F:calcium ion binding"/>
    <property type="evidence" value="ECO:0007669"/>
    <property type="project" value="InterPro"/>
</dbReference>